<reference evidence="3 4" key="1">
    <citation type="submission" date="2021-05" db="EMBL/GenBank/DDBJ databases">
        <title>Fusibacter ferrireducens sp. nov., an anaerobic, sulfur- and Fe-reducing bacterium isolated from the mangrove sediment.</title>
        <authorList>
            <person name="Qiu D."/>
        </authorList>
    </citation>
    <scope>NUCLEOTIDE SEQUENCE [LARGE SCALE GENOMIC DNA]</scope>
    <source>
        <strain evidence="3 4">DSM 12116</strain>
    </source>
</reference>
<sequence length="536" mass="60538">MQKKHIFRNNKRLIGLGFALLIFMALFIYNHMQYTNVYIGYQDQIPSFIPTTPNQRQLLQSALNEPLEANHDVSRPSASEAVFTVELHHPFWGKAIYQVVSIDPSGVVILHDKSYYRAQNADFFYTQPYFDAVYNDQLMPSAAINHFTKAESLTLPASSASWQILKFDGNWYPVEVKTANQSQIISINRPDDQLFVTFDKIPDEVVLSYETAGTSALVIRNLHETDSGYMLPFSETDGVYHYHLTATWHDDTANFEGTVKYAFEIHYDRPTVFDFNHTTIEQGEPLIITTQYAEETELPTIEQSISDSTQVKFYQSASNYICYIPTNYDTSPGDYDILLDGKHYPVTVTARNFNIQHLIIDETVAQSTRNDAAYEEFDALFDPVRTRSSPKTLTSGDYILPATGRLSTEFGETRDVNGAMTTYRHSGLDIAAPNGTPVAATNSGNIVFSDFLTLTGNTIVIDHGAGIFSTYFHLSERLCQKGEFVEKGSIIGNVGSTGFSTGPHLHFILSFYDVNFEPGWLLFDDAVTYDNYKKLW</sequence>
<dbReference type="InterPro" id="IPR050570">
    <property type="entry name" value="Cell_wall_metabolism_enzyme"/>
</dbReference>
<dbReference type="SUPFAM" id="SSF51261">
    <property type="entry name" value="Duplicated hybrid motif"/>
    <property type="match status" value="1"/>
</dbReference>
<dbReference type="CDD" id="cd12797">
    <property type="entry name" value="M23_peptidase"/>
    <property type="match status" value="1"/>
</dbReference>
<dbReference type="RefSeq" id="WP_213237344.1">
    <property type="nucleotide sequence ID" value="NZ_JAHBCL010000021.1"/>
</dbReference>
<dbReference type="InterPro" id="IPR016047">
    <property type="entry name" value="M23ase_b-sheet_dom"/>
</dbReference>
<accession>A0ABS5PRJ0</accession>
<gene>
    <name evidence="3" type="ORF">KHM83_12425</name>
</gene>
<evidence type="ECO:0000313" key="3">
    <source>
        <dbReference type="EMBL" id="MBS7527482.1"/>
    </source>
</evidence>
<dbReference type="PANTHER" id="PTHR21666:SF270">
    <property type="entry name" value="MUREIN HYDROLASE ACTIVATOR ENVC"/>
    <property type="match status" value="1"/>
</dbReference>
<evidence type="ECO:0000313" key="4">
    <source>
        <dbReference type="Proteomes" id="UP000746471"/>
    </source>
</evidence>
<keyword evidence="4" id="KW-1185">Reference proteome</keyword>
<comment type="caution">
    <text evidence="3">The sequence shown here is derived from an EMBL/GenBank/DDBJ whole genome shotgun (WGS) entry which is preliminary data.</text>
</comment>
<proteinExistence type="predicted"/>
<name>A0ABS5PRJ0_9FIRM</name>
<dbReference type="Pfam" id="PF01551">
    <property type="entry name" value="Peptidase_M23"/>
    <property type="match status" value="1"/>
</dbReference>
<evidence type="ECO:0000256" key="1">
    <source>
        <dbReference type="SAM" id="Phobius"/>
    </source>
</evidence>
<feature type="domain" description="M23ase beta-sheet core" evidence="2">
    <location>
        <begin position="424"/>
        <end position="510"/>
    </location>
</feature>
<feature type="transmembrane region" description="Helical" evidence="1">
    <location>
        <begin position="12"/>
        <end position="29"/>
    </location>
</feature>
<dbReference type="Gene3D" id="2.70.70.10">
    <property type="entry name" value="Glucose Permease (Domain IIA)"/>
    <property type="match status" value="1"/>
</dbReference>
<dbReference type="EMBL" id="JAHBCL010000021">
    <property type="protein sequence ID" value="MBS7527482.1"/>
    <property type="molecule type" value="Genomic_DNA"/>
</dbReference>
<dbReference type="Proteomes" id="UP000746471">
    <property type="component" value="Unassembled WGS sequence"/>
</dbReference>
<evidence type="ECO:0000259" key="2">
    <source>
        <dbReference type="Pfam" id="PF01551"/>
    </source>
</evidence>
<protein>
    <submittedName>
        <fullName evidence="3">M23 family metallopeptidase</fullName>
    </submittedName>
</protein>
<organism evidence="3 4">
    <name type="scientific">Fusibacter paucivorans</name>
    <dbReference type="NCBI Taxonomy" id="76009"/>
    <lineage>
        <taxon>Bacteria</taxon>
        <taxon>Bacillati</taxon>
        <taxon>Bacillota</taxon>
        <taxon>Clostridia</taxon>
        <taxon>Eubacteriales</taxon>
        <taxon>Eubacteriales Family XII. Incertae Sedis</taxon>
        <taxon>Fusibacter</taxon>
    </lineage>
</organism>
<keyword evidence="1" id="KW-0472">Membrane</keyword>
<dbReference type="PANTHER" id="PTHR21666">
    <property type="entry name" value="PEPTIDASE-RELATED"/>
    <property type="match status" value="1"/>
</dbReference>
<keyword evidence="1" id="KW-1133">Transmembrane helix</keyword>
<dbReference type="InterPro" id="IPR011055">
    <property type="entry name" value="Dup_hybrid_motif"/>
</dbReference>
<keyword evidence="1" id="KW-0812">Transmembrane</keyword>